<evidence type="ECO:0000313" key="2">
    <source>
        <dbReference type="EMBL" id="KAH9368070.1"/>
    </source>
</evidence>
<keyword evidence="3" id="KW-1185">Reference proteome</keyword>
<proteinExistence type="predicted"/>
<dbReference type="Proteomes" id="UP000821853">
    <property type="component" value="Chromosome 2"/>
</dbReference>
<gene>
    <name evidence="2" type="ORF">HPB48_001030</name>
</gene>
<organism evidence="2 3">
    <name type="scientific">Haemaphysalis longicornis</name>
    <name type="common">Bush tick</name>
    <dbReference type="NCBI Taxonomy" id="44386"/>
    <lineage>
        <taxon>Eukaryota</taxon>
        <taxon>Metazoa</taxon>
        <taxon>Ecdysozoa</taxon>
        <taxon>Arthropoda</taxon>
        <taxon>Chelicerata</taxon>
        <taxon>Arachnida</taxon>
        <taxon>Acari</taxon>
        <taxon>Parasitiformes</taxon>
        <taxon>Ixodida</taxon>
        <taxon>Ixodoidea</taxon>
        <taxon>Ixodidae</taxon>
        <taxon>Haemaphysalinae</taxon>
        <taxon>Haemaphysalis</taxon>
    </lineage>
</organism>
<reference evidence="2 3" key="1">
    <citation type="journal article" date="2020" name="Cell">
        <title>Large-Scale Comparative Analyses of Tick Genomes Elucidate Their Genetic Diversity and Vector Capacities.</title>
        <authorList>
            <consortium name="Tick Genome and Microbiome Consortium (TIGMIC)"/>
            <person name="Jia N."/>
            <person name="Wang J."/>
            <person name="Shi W."/>
            <person name="Du L."/>
            <person name="Sun Y."/>
            <person name="Zhan W."/>
            <person name="Jiang J.F."/>
            <person name="Wang Q."/>
            <person name="Zhang B."/>
            <person name="Ji P."/>
            <person name="Bell-Sakyi L."/>
            <person name="Cui X.M."/>
            <person name="Yuan T.T."/>
            <person name="Jiang B.G."/>
            <person name="Yang W.F."/>
            <person name="Lam T.T."/>
            <person name="Chang Q.C."/>
            <person name="Ding S.J."/>
            <person name="Wang X.J."/>
            <person name="Zhu J.G."/>
            <person name="Ruan X.D."/>
            <person name="Zhao L."/>
            <person name="Wei J.T."/>
            <person name="Ye R.Z."/>
            <person name="Que T.C."/>
            <person name="Du C.H."/>
            <person name="Zhou Y.H."/>
            <person name="Cheng J.X."/>
            <person name="Dai P.F."/>
            <person name="Guo W.B."/>
            <person name="Han X.H."/>
            <person name="Huang E.J."/>
            <person name="Li L.F."/>
            <person name="Wei W."/>
            <person name="Gao Y.C."/>
            <person name="Liu J.Z."/>
            <person name="Shao H.Z."/>
            <person name="Wang X."/>
            <person name="Wang C.C."/>
            <person name="Yang T.C."/>
            <person name="Huo Q.B."/>
            <person name="Li W."/>
            <person name="Chen H.Y."/>
            <person name="Chen S.E."/>
            <person name="Zhou L.G."/>
            <person name="Ni X.B."/>
            <person name="Tian J.H."/>
            <person name="Sheng Y."/>
            <person name="Liu T."/>
            <person name="Pan Y.S."/>
            <person name="Xia L.Y."/>
            <person name="Li J."/>
            <person name="Zhao F."/>
            <person name="Cao W.C."/>
        </authorList>
    </citation>
    <scope>NUCLEOTIDE SEQUENCE [LARGE SCALE GENOMIC DNA]</scope>
    <source>
        <strain evidence="2">HaeL-2018</strain>
    </source>
</reference>
<protein>
    <submittedName>
        <fullName evidence="2">Uncharacterized protein</fullName>
    </submittedName>
</protein>
<dbReference type="AlphaFoldDB" id="A0A9J6FPH3"/>
<evidence type="ECO:0000256" key="1">
    <source>
        <dbReference type="SAM" id="MobiDB-lite"/>
    </source>
</evidence>
<sequence>MIAALREEERDLHNQVQEIRREMERALAEVNARIAQKAARRKGSRHAYGAVTQSTPRHPW</sequence>
<comment type="caution">
    <text evidence="2">The sequence shown here is derived from an EMBL/GenBank/DDBJ whole genome shotgun (WGS) entry which is preliminary data.</text>
</comment>
<feature type="region of interest" description="Disordered" evidence="1">
    <location>
        <begin position="38"/>
        <end position="60"/>
    </location>
</feature>
<dbReference type="EMBL" id="JABSTR010000004">
    <property type="protein sequence ID" value="KAH9368070.1"/>
    <property type="molecule type" value="Genomic_DNA"/>
</dbReference>
<name>A0A9J6FPH3_HAELO</name>
<dbReference type="VEuPathDB" id="VectorBase:HLOH_049417"/>
<feature type="compositionally biased region" description="Polar residues" evidence="1">
    <location>
        <begin position="51"/>
        <end position="60"/>
    </location>
</feature>
<evidence type="ECO:0000313" key="3">
    <source>
        <dbReference type="Proteomes" id="UP000821853"/>
    </source>
</evidence>
<accession>A0A9J6FPH3</accession>